<dbReference type="InterPro" id="IPR036366">
    <property type="entry name" value="PGBDSf"/>
</dbReference>
<dbReference type="Pfam" id="PF01471">
    <property type="entry name" value="PG_binding_1"/>
    <property type="match status" value="1"/>
</dbReference>
<proteinExistence type="predicted"/>
<organism evidence="3 4">
    <name type="scientific">Moraxella bovoculi</name>
    <dbReference type="NCBI Taxonomy" id="386891"/>
    <lineage>
        <taxon>Bacteria</taxon>
        <taxon>Pseudomonadati</taxon>
        <taxon>Pseudomonadota</taxon>
        <taxon>Gammaproteobacteria</taxon>
        <taxon>Moraxellales</taxon>
        <taxon>Moraxellaceae</taxon>
        <taxon>Moraxella</taxon>
    </lineage>
</organism>
<gene>
    <name evidence="3" type="ORF">AAX06_07955</name>
</gene>
<sequence length="265" mass="29719">MKTLKYGSKGEQVSQLQHLLISHGAKIAKDGDFGEMTEKAVIAYQKSANLIADGIVGAKTWRSLRGNAAANPITQADYDAAAKRLDVPVNVIRAFAKVESNGSGFFADGRPAILFERHVFYRLLKSKRGKVLADRYASSHPNIVNAKTGGYKGGTSEWVRLQFALTIDADCAYQSASWGAFQIMGENWQNLGYESIDDFVGQMHAGESYHLDAFLRFCETKRGLLDALRKADWHKVFTLYNGRNYQKMGYDFKFLRELRRLESIV</sequence>
<dbReference type="SUPFAM" id="SSF53955">
    <property type="entry name" value="Lysozyme-like"/>
    <property type="match status" value="1"/>
</dbReference>
<name>A0AAC8T8F6_9GAMM</name>
<dbReference type="Gene3D" id="1.10.101.10">
    <property type="entry name" value="PGBD-like superfamily/PGBD"/>
    <property type="match status" value="1"/>
</dbReference>
<dbReference type="InterPro" id="IPR024408">
    <property type="entry name" value="Muramidase"/>
</dbReference>
<dbReference type="InterPro" id="IPR023346">
    <property type="entry name" value="Lysozyme-like_dom_sf"/>
</dbReference>
<evidence type="ECO:0000259" key="2">
    <source>
        <dbReference type="Pfam" id="PF11860"/>
    </source>
</evidence>
<dbReference type="EMBL" id="CP011376">
    <property type="protein sequence ID" value="AKG08087.1"/>
    <property type="molecule type" value="Genomic_DNA"/>
</dbReference>
<dbReference type="RefSeq" id="WP_046699339.1">
    <property type="nucleotide sequence ID" value="NZ_CP011376.1"/>
</dbReference>
<dbReference type="SUPFAM" id="SSF47090">
    <property type="entry name" value="PGBD-like"/>
    <property type="match status" value="1"/>
</dbReference>
<evidence type="ECO:0000313" key="4">
    <source>
        <dbReference type="Proteomes" id="UP000077465"/>
    </source>
</evidence>
<accession>A0AAC8T8F6</accession>
<dbReference type="AlphaFoldDB" id="A0AAC8T8F6"/>
<protein>
    <recommendedName>
        <fullName evidence="5">DUF3380 domain-containing protein</fullName>
    </recommendedName>
</protein>
<evidence type="ECO:0000259" key="1">
    <source>
        <dbReference type="Pfam" id="PF01471"/>
    </source>
</evidence>
<feature type="domain" description="N-acetylmuramidase" evidence="2">
    <location>
        <begin position="89"/>
        <end position="260"/>
    </location>
</feature>
<dbReference type="InterPro" id="IPR002477">
    <property type="entry name" value="Peptidoglycan-bd-like"/>
</dbReference>
<dbReference type="InterPro" id="IPR036365">
    <property type="entry name" value="PGBD-like_sf"/>
</dbReference>
<evidence type="ECO:0000313" key="3">
    <source>
        <dbReference type="EMBL" id="AKG08087.1"/>
    </source>
</evidence>
<dbReference type="Proteomes" id="UP000077465">
    <property type="component" value="Chromosome"/>
</dbReference>
<reference evidence="3 4" key="1">
    <citation type="submission" date="2015-05" db="EMBL/GenBank/DDBJ databases">
        <authorList>
            <person name="Dickey A."/>
            <person name="Clawson M."/>
            <person name="Bono J."/>
            <person name="Loy J.D."/>
        </authorList>
    </citation>
    <scope>NUCLEOTIDE SEQUENCE [LARGE SCALE GENOMIC DNA]</scope>
    <source>
        <strain evidence="3 4">22581</strain>
    </source>
</reference>
<dbReference type="Pfam" id="PF11860">
    <property type="entry name" value="Muramidase"/>
    <property type="match status" value="1"/>
</dbReference>
<evidence type="ECO:0008006" key="5">
    <source>
        <dbReference type="Google" id="ProtNLM"/>
    </source>
</evidence>
<feature type="domain" description="Peptidoglycan binding-like" evidence="1">
    <location>
        <begin position="10"/>
        <end position="64"/>
    </location>
</feature>